<dbReference type="GO" id="GO:0004383">
    <property type="term" value="F:guanylate cyclase activity"/>
    <property type="evidence" value="ECO:0007669"/>
    <property type="project" value="UniProtKB-EC"/>
</dbReference>
<dbReference type="PANTHER" id="PTHR11920:SF483">
    <property type="entry name" value="GUANYLATE CYCLASE"/>
    <property type="match status" value="1"/>
</dbReference>
<evidence type="ECO:0000256" key="1">
    <source>
        <dbReference type="ARBA" id="ARBA00004479"/>
    </source>
</evidence>
<dbReference type="InterPro" id="IPR001054">
    <property type="entry name" value="A/G_cyclase"/>
</dbReference>
<keyword evidence="3" id="KW-0597">Phosphoprotein</keyword>
<dbReference type="Proteomes" id="UP000281406">
    <property type="component" value="Unassembled WGS sequence"/>
</dbReference>
<dbReference type="PRINTS" id="PR00255">
    <property type="entry name" value="NATPEPTIDER"/>
</dbReference>
<keyword evidence="14" id="KW-0868">Chloride</keyword>
<dbReference type="GO" id="GO:0005525">
    <property type="term" value="F:GTP binding"/>
    <property type="evidence" value="ECO:0007669"/>
    <property type="project" value="UniProtKB-KW"/>
</dbReference>
<dbReference type="GO" id="GO:0001653">
    <property type="term" value="F:peptide receptor activity"/>
    <property type="evidence" value="ECO:0007669"/>
    <property type="project" value="TreeGrafter"/>
</dbReference>
<protein>
    <recommendedName>
        <fullName evidence="20">Guanylate cyclase</fullName>
        <ecNumber evidence="20">4.6.1.2</ecNumber>
    </recommendedName>
</protein>
<evidence type="ECO:0000256" key="4">
    <source>
        <dbReference type="ARBA" id="ARBA00022692"/>
    </source>
</evidence>
<dbReference type="InterPro" id="IPR050401">
    <property type="entry name" value="Cyclic_nucleotide_synthase"/>
</dbReference>
<keyword evidence="8 22" id="KW-1133">Transmembrane helix</keyword>
<dbReference type="GO" id="GO:0004016">
    <property type="term" value="F:adenylate cyclase activity"/>
    <property type="evidence" value="ECO:0007669"/>
    <property type="project" value="TreeGrafter"/>
</dbReference>
<dbReference type="PANTHER" id="PTHR11920">
    <property type="entry name" value="GUANYLYL CYCLASE"/>
    <property type="match status" value="1"/>
</dbReference>
<dbReference type="SUPFAM" id="SSF53822">
    <property type="entry name" value="Periplasmic binding protein-like I"/>
    <property type="match status" value="1"/>
</dbReference>
<dbReference type="FunFam" id="3.30.70.1230:FF:000004">
    <property type="entry name" value="Guanylate cyclase"/>
    <property type="match status" value="1"/>
</dbReference>
<dbReference type="InterPro" id="IPR018297">
    <property type="entry name" value="A/G_cyclase_CS"/>
</dbReference>
<comment type="caution">
    <text evidence="26">The sequence shown here is derived from an EMBL/GenBank/DDBJ whole genome shotgun (WGS) entry which is preliminary data.</text>
</comment>
<keyword evidence="5 23" id="KW-0732">Signal</keyword>
<dbReference type="InterPro" id="IPR029787">
    <property type="entry name" value="Nucleotide_cyclase"/>
</dbReference>
<keyword evidence="10 22" id="KW-0472">Membrane</keyword>
<dbReference type="GO" id="GO:0007168">
    <property type="term" value="P:receptor guanylyl cyclase signaling pathway"/>
    <property type="evidence" value="ECO:0007669"/>
    <property type="project" value="TreeGrafter"/>
</dbReference>
<dbReference type="FunFam" id="1.10.510.10:FF:000270">
    <property type="entry name" value="Guanylate cyclase"/>
    <property type="match status" value="1"/>
</dbReference>
<evidence type="ECO:0000259" key="25">
    <source>
        <dbReference type="PROSITE" id="PS50125"/>
    </source>
</evidence>
<evidence type="ECO:0000313" key="26">
    <source>
        <dbReference type="EMBL" id="ROJ29206.1"/>
    </source>
</evidence>
<evidence type="ECO:0000256" key="11">
    <source>
        <dbReference type="ARBA" id="ARBA00023157"/>
    </source>
</evidence>
<feature type="coiled-coil region" evidence="21">
    <location>
        <begin position="871"/>
        <end position="902"/>
    </location>
</feature>
<evidence type="ECO:0000256" key="6">
    <source>
        <dbReference type="ARBA" id="ARBA00022741"/>
    </source>
</evidence>
<dbReference type="AlphaFoldDB" id="A0A3N0XRL8"/>
<dbReference type="Pfam" id="PF00211">
    <property type="entry name" value="Guanylate_cyc"/>
    <property type="match status" value="1"/>
</dbReference>
<dbReference type="Gene3D" id="1.10.510.10">
    <property type="entry name" value="Transferase(Phosphotransferase) domain 1"/>
    <property type="match status" value="1"/>
</dbReference>
<comment type="catalytic activity">
    <reaction evidence="17">
        <text>GTP = 3',5'-cyclic GMP + diphosphate</text>
        <dbReference type="Rhea" id="RHEA:13665"/>
        <dbReference type="ChEBI" id="CHEBI:33019"/>
        <dbReference type="ChEBI" id="CHEBI:37565"/>
        <dbReference type="ChEBI" id="CHEBI:57746"/>
        <dbReference type="EC" id="4.6.1.2"/>
    </reaction>
    <physiologicalReaction direction="left-to-right" evidence="17">
        <dbReference type="Rhea" id="RHEA:13666"/>
    </physiologicalReaction>
</comment>
<evidence type="ECO:0000256" key="18">
    <source>
        <dbReference type="ARBA" id="ARBA00093378"/>
    </source>
</evidence>
<dbReference type="OrthoDB" id="1890790at2759"/>
<dbReference type="InterPro" id="IPR001245">
    <property type="entry name" value="Ser-Thr/Tyr_kinase_cat_dom"/>
</dbReference>
<dbReference type="InterPro" id="IPR028082">
    <property type="entry name" value="Peripla_BP_I"/>
</dbReference>
<keyword evidence="16 20" id="KW-0141">cGMP biosynthesis</keyword>
<gene>
    <name evidence="26" type="ORF">DPX16_13650</name>
</gene>
<evidence type="ECO:0000256" key="12">
    <source>
        <dbReference type="ARBA" id="ARBA00023170"/>
    </source>
</evidence>
<keyword evidence="11" id="KW-1015">Disulfide bond</keyword>
<dbReference type="Gene3D" id="3.40.50.2300">
    <property type="match status" value="2"/>
</dbReference>
<evidence type="ECO:0000256" key="23">
    <source>
        <dbReference type="SAM" id="SignalP"/>
    </source>
</evidence>
<comment type="subcellular location">
    <subcellularLocation>
        <location evidence="1">Membrane</location>
        <topology evidence="1">Single-pass type I membrane protein</topology>
    </subcellularLocation>
</comment>
<dbReference type="CDD" id="cd14042">
    <property type="entry name" value="PK_GC-A_B"/>
    <property type="match status" value="1"/>
</dbReference>
<dbReference type="Pfam" id="PF01094">
    <property type="entry name" value="ANF_receptor"/>
    <property type="match status" value="2"/>
</dbReference>
<keyword evidence="15 19" id="KW-0456">Lyase</keyword>
<comment type="similarity">
    <text evidence="19">Belongs to the adenylyl cyclase class-4/guanylyl cyclase family.</text>
</comment>
<evidence type="ECO:0000256" key="22">
    <source>
        <dbReference type="SAM" id="Phobius"/>
    </source>
</evidence>
<dbReference type="SUPFAM" id="SSF56112">
    <property type="entry name" value="Protein kinase-like (PK-like)"/>
    <property type="match status" value="1"/>
</dbReference>
<keyword evidence="21" id="KW-0175">Coiled coil</keyword>
<comment type="function">
    <text evidence="18">Receptor for the atrial natriuretic peptide NPPA/ANP and the brain natriuretic peptide NPPB/BNP which are potent vasoactive hormones playing a key role in cardiovascular homeostasis. Plays an essential role in the regulation of endothelial cell senescence and vascular aging. Upon activation by ANP or BNP, stimulates the production of cyclic guanosine monophosphate (cGMP) that promotes vascular tone and volume homeostasis by activation of protein kinase cGMP-dependent 1/PRKG1 and subsequently PRKAA1, thereby controlling blood pressure and maintaining cardiovascular homeostasis.</text>
</comment>
<dbReference type="PROSITE" id="PS50011">
    <property type="entry name" value="PROTEIN_KINASE_DOM"/>
    <property type="match status" value="1"/>
</dbReference>
<dbReference type="Gene3D" id="6.10.250.780">
    <property type="match status" value="1"/>
</dbReference>
<feature type="signal peptide" evidence="23">
    <location>
        <begin position="1"/>
        <end position="27"/>
    </location>
</feature>
<evidence type="ECO:0000256" key="15">
    <source>
        <dbReference type="ARBA" id="ARBA00023239"/>
    </source>
</evidence>
<keyword evidence="7" id="KW-0838">Vasoactive</keyword>
<evidence type="ECO:0000256" key="13">
    <source>
        <dbReference type="ARBA" id="ARBA00023180"/>
    </source>
</evidence>
<proteinExistence type="inferred from homology"/>
<evidence type="ECO:0000256" key="19">
    <source>
        <dbReference type="RuleBase" id="RU000405"/>
    </source>
</evidence>
<evidence type="ECO:0000256" key="17">
    <source>
        <dbReference type="ARBA" id="ARBA00036920"/>
    </source>
</evidence>
<feature type="domain" description="Protein kinase" evidence="24">
    <location>
        <begin position="586"/>
        <end position="863"/>
    </location>
</feature>
<dbReference type="GO" id="GO:0005886">
    <property type="term" value="C:plasma membrane"/>
    <property type="evidence" value="ECO:0007669"/>
    <property type="project" value="TreeGrafter"/>
</dbReference>
<evidence type="ECO:0000256" key="21">
    <source>
        <dbReference type="SAM" id="Coils"/>
    </source>
</evidence>
<accession>A0A3N0XRL8</accession>
<dbReference type="EMBL" id="RJVU01062584">
    <property type="protein sequence ID" value="ROJ29206.1"/>
    <property type="molecule type" value="Genomic_DNA"/>
</dbReference>
<dbReference type="InterPro" id="IPR000719">
    <property type="entry name" value="Prot_kinase_dom"/>
</dbReference>
<dbReference type="FunFam" id="3.40.50.2300:FF:000153">
    <property type="entry name" value="Guanylate cyclase"/>
    <property type="match status" value="1"/>
</dbReference>
<reference evidence="26 27" key="1">
    <citation type="submission" date="2018-10" db="EMBL/GenBank/DDBJ databases">
        <title>Genome assembly for a Yunnan-Guizhou Plateau 3E fish, Anabarilius grahami (Regan), and its evolutionary and genetic applications.</title>
        <authorList>
            <person name="Jiang W."/>
        </authorList>
    </citation>
    <scope>NUCLEOTIDE SEQUENCE [LARGE SCALE GENOMIC DNA]</scope>
    <source>
        <strain evidence="26">AG-KIZ</strain>
        <tissue evidence="26">Muscle</tissue>
    </source>
</reference>
<dbReference type="PROSITE" id="PS50125">
    <property type="entry name" value="GUANYLATE_CYCLASE_2"/>
    <property type="match status" value="1"/>
</dbReference>
<organism evidence="26 27">
    <name type="scientific">Anabarilius grahami</name>
    <name type="common">Kanglang fish</name>
    <name type="synonym">Barilius grahami</name>
    <dbReference type="NCBI Taxonomy" id="495550"/>
    <lineage>
        <taxon>Eukaryota</taxon>
        <taxon>Metazoa</taxon>
        <taxon>Chordata</taxon>
        <taxon>Craniata</taxon>
        <taxon>Vertebrata</taxon>
        <taxon>Euteleostomi</taxon>
        <taxon>Actinopterygii</taxon>
        <taxon>Neopterygii</taxon>
        <taxon>Teleostei</taxon>
        <taxon>Ostariophysi</taxon>
        <taxon>Cypriniformes</taxon>
        <taxon>Xenocyprididae</taxon>
        <taxon>Xenocypridinae</taxon>
        <taxon>Xenocypridinae incertae sedis</taxon>
        <taxon>Anabarilius</taxon>
    </lineage>
</organism>
<dbReference type="Gene3D" id="3.30.70.1230">
    <property type="entry name" value="Nucleotide cyclase"/>
    <property type="match status" value="1"/>
</dbReference>
<evidence type="ECO:0000259" key="24">
    <source>
        <dbReference type="PROSITE" id="PS50011"/>
    </source>
</evidence>
<keyword evidence="13" id="KW-0325">Glycoprotein</keyword>
<keyword evidence="6" id="KW-0547">Nucleotide-binding</keyword>
<keyword evidence="4 22" id="KW-0812">Transmembrane</keyword>
<feature type="domain" description="Guanylate cyclase" evidence="25">
    <location>
        <begin position="934"/>
        <end position="1064"/>
    </location>
</feature>
<evidence type="ECO:0000256" key="16">
    <source>
        <dbReference type="ARBA" id="ARBA00023293"/>
    </source>
</evidence>
<evidence type="ECO:0000256" key="5">
    <source>
        <dbReference type="ARBA" id="ARBA00022729"/>
    </source>
</evidence>
<dbReference type="EC" id="4.6.1.2" evidence="20"/>
<evidence type="ECO:0000256" key="2">
    <source>
        <dbReference type="ARBA" id="ARBA00011738"/>
    </source>
</evidence>
<dbReference type="InterPro" id="IPR001828">
    <property type="entry name" value="ANF_lig-bd_rcpt"/>
</dbReference>
<evidence type="ECO:0000256" key="20">
    <source>
        <dbReference type="RuleBase" id="RU003431"/>
    </source>
</evidence>
<dbReference type="Pfam" id="PF07714">
    <property type="entry name" value="PK_Tyr_Ser-Thr"/>
    <property type="match status" value="1"/>
</dbReference>
<dbReference type="SUPFAM" id="SSF55073">
    <property type="entry name" value="Nucleotide cyclase"/>
    <property type="match status" value="1"/>
</dbReference>
<dbReference type="FunFam" id="3.30.200.20:FF:001106">
    <property type="entry name" value="Guanylate cyclase"/>
    <property type="match status" value="1"/>
</dbReference>
<sequence length="1117" mass="126720">MSLWFGEGRSFLLLLLLLCCGTLLTWTKTNRHQGSRTPASIHTDDIILAVILPQHNTSYPWAWPRVGPALDRAIARVNADPALLPRHHLRHIFANSEDGDGICSESIAPLMAVDLKFEHNPWAFIGPGCDYTSSPVGLFTAHWGLPMITAGAPAVAFLHMEMYTSITNTGPTHKKLGEYALHLYRHFGWHQHTLLMFSDTKMGERACYFALEGLYTEMHEENITTMDLVFEENKGPVNYSELLHKIKDDGRVCFKQVSHSSRRANAQSNFITSFSTHSNVSNMINRAVLPHTHDRKSVRGAGASDYGIIKAPLLAAANGSTKKAIFELLFLIKERISSMLHRIRICLCVGEGIMRRLKFFSCRYSVKILTYLEPQNQEYKEFVTHLKSDAKRMFNFTVEDSLMNIISGGFYDGLMLYCNALNESLSEGHDRPSGESVTKRMWNRTYYGVTGLVQIDENGDRETDFALWDMNDTSSDFQIVAVYNGTQKQMKILPGMTIQWPGGNIPLDVPKCGFKNENPACHRPTFTVQQMISIVLFLVLVIIFIVTVFIYRRLKLEKELVAQLWRISWDDIQMSNLEKAMRSTGSKLTLSLRGSNYGSLLTADGNFQLFAKTGYFKGNIVAIKYINRKRIELTRKVLFELKHMRDVQNEHLTRFIGACIDPPNICIVTEYCPRGSLQDVLENESITLDWMFKYSLVSDIVKGMAFLHNSVIVSHGNLKSSNCVVDNRFVLKITDYGLSSIRTESDTEDAHSYYARKLWTAPELLRLECFPPGGTQKADIYSFGIILQEVALRRGVFYLEGDSLSPKEIVDRLALGEWPYLRPSVNPQAHSEELGLLMQRCWAEEPSDRPEFNHISVLLHKQNREHRSNILDNLLSRMEQYANNLEELVEERTQAYLEEKRKAEALLYQILPHSVAEQLKKGETVQAEAFDSVTIYFSDIVGFTALSAESTPLQIVTLLNDLYTCFDAIIDNFDVYKVETIGDAYMVVSGLPVRNGKMHGREIARMSLALLEAVKTFKIRHRPDEQLKLRIGIHSGPVCAGVVGLKMPRFCLFGDTVNTSSRMESNGEPLKIHVSSATRDVLLEFNCFQLELRGDVEMKGKGKMRTYWLLGEMKDSD</sequence>
<dbReference type="CDD" id="cd07302">
    <property type="entry name" value="CHD"/>
    <property type="match status" value="1"/>
</dbReference>
<dbReference type="GO" id="GO:0004672">
    <property type="term" value="F:protein kinase activity"/>
    <property type="evidence" value="ECO:0007669"/>
    <property type="project" value="InterPro"/>
</dbReference>
<evidence type="ECO:0000256" key="3">
    <source>
        <dbReference type="ARBA" id="ARBA00022553"/>
    </source>
</evidence>
<evidence type="ECO:0000256" key="9">
    <source>
        <dbReference type="ARBA" id="ARBA00023134"/>
    </source>
</evidence>
<dbReference type="GO" id="GO:0097746">
    <property type="term" value="P:blood vessel diameter maintenance"/>
    <property type="evidence" value="ECO:0007669"/>
    <property type="project" value="UniProtKB-KW"/>
</dbReference>
<evidence type="ECO:0000256" key="8">
    <source>
        <dbReference type="ARBA" id="ARBA00022989"/>
    </source>
</evidence>
<evidence type="ECO:0000256" key="10">
    <source>
        <dbReference type="ARBA" id="ARBA00023136"/>
    </source>
</evidence>
<feature type="chain" id="PRO_5018258018" description="Guanylate cyclase" evidence="23">
    <location>
        <begin position="28"/>
        <end position="1117"/>
    </location>
</feature>
<feature type="transmembrane region" description="Helical" evidence="22">
    <location>
        <begin position="531"/>
        <end position="551"/>
    </location>
</feature>
<comment type="subunit">
    <text evidence="2">Homodimer.</text>
</comment>
<dbReference type="SMART" id="SM00044">
    <property type="entry name" value="CYCc"/>
    <property type="match status" value="1"/>
</dbReference>
<dbReference type="GO" id="GO:0005524">
    <property type="term" value="F:ATP binding"/>
    <property type="evidence" value="ECO:0007669"/>
    <property type="project" value="InterPro"/>
</dbReference>
<dbReference type="PROSITE" id="PS00452">
    <property type="entry name" value="GUANYLATE_CYCLASE_1"/>
    <property type="match status" value="1"/>
</dbReference>
<dbReference type="GO" id="GO:0035556">
    <property type="term" value="P:intracellular signal transduction"/>
    <property type="evidence" value="ECO:0007669"/>
    <property type="project" value="InterPro"/>
</dbReference>
<dbReference type="InterPro" id="IPR001170">
    <property type="entry name" value="ANPR/GUC"/>
</dbReference>
<keyword evidence="27" id="KW-1185">Reference proteome</keyword>
<keyword evidence="9" id="KW-0342">GTP-binding</keyword>
<name>A0A3N0XRL8_ANAGA</name>
<evidence type="ECO:0000313" key="27">
    <source>
        <dbReference type="Proteomes" id="UP000281406"/>
    </source>
</evidence>
<evidence type="ECO:0000256" key="14">
    <source>
        <dbReference type="ARBA" id="ARBA00023214"/>
    </source>
</evidence>
<dbReference type="InterPro" id="IPR011009">
    <property type="entry name" value="Kinase-like_dom_sf"/>
</dbReference>
<evidence type="ECO:0000256" key="7">
    <source>
        <dbReference type="ARBA" id="ARBA00022858"/>
    </source>
</evidence>
<keyword evidence="12 26" id="KW-0675">Receptor</keyword>